<dbReference type="Pfam" id="PF19909">
    <property type="entry name" value="DUF6382"/>
    <property type="match status" value="1"/>
</dbReference>
<proteinExistence type="predicted"/>
<dbReference type="PANTHER" id="PTHR23308">
    <property type="entry name" value="NUCLEAR INHIBITOR OF PROTEIN PHOSPHATASE-1"/>
    <property type="match status" value="1"/>
</dbReference>
<dbReference type="SUPFAM" id="SSF49879">
    <property type="entry name" value="SMAD/FHA domain"/>
    <property type="match status" value="1"/>
</dbReference>
<feature type="transmembrane region" description="Helical" evidence="2">
    <location>
        <begin position="316"/>
        <end position="339"/>
    </location>
</feature>
<dbReference type="EMBL" id="SMRT01000002">
    <property type="protein sequence ID" value="TDF99592.1"/>
    <property type="molecule type" value="Genomic_DNA"/>
</dbReference>
<keyword evidence="2" id="KW-0472">Membrane</keyword>
<dbReference type="InterPro" id="IPR008984">
    <property type="entry name" value="SMAD_FHA_dom_sf"/>
</dbReference>
<evidence type="ECO:0000313" key="5">
    <source>
        <dbReference type="Proteomes" id="UP000295636"/>
    </source>
</evidence>
<dbReference type="Pfam" id="PF00498">
    <property type="entry name" value="FHA"/>
    <property type="match status" value="1"/>
</dbReference>
<dbReference type="Gene3D" id="2.60.200.20">
    <property type="match status" value="1"/>
</dbReference>
<feature type="domain" description="FHA" evidence="3">
    <location>
        <begin position="522"/>
        <end position="572"/>
    </location>
</feature>
<dbReference type="InterPro" id="IPR050923">
    <property type="entry name" value="Cell_Proc_Reg/RNA_Proc"/>
</dbReference>
<protein>
    <submittedName>
        <fullName evidence="4">FHA domain-containing protein</fullName>
    </submittedName>
</protein>
<dbReference type="InterPro" id="IPR045962">
    <property type="entry name" value="DUF6382"/>
</dbReference>
<dbReference type="PROSITE" id="PS50006">
    <property type="entry name" value="FHA_DOMAIN"/>
    <property type="match status" value="1"/>
</dbReference>
<feature type="region of interest" description="Disordered" evidence="1">
    <location>
        <begin position="434"/>
        <end position="461"/>
    </location>
</feature>
<dbReference type="OrthoDB" id="9783862at2"/>
<name>A0A4R5KVR7_9BACL</name>
<feature type="transmembrane region" description="Helical" evidence="2">
    <location>
        <begin position="292"/>
        <end position="310"/>
    </location>
</feature>
<evidence type="ECO:0000256" key="2">
    <source>
        <dbReference type="SAM" id="Phobius"/>
    </source>
</evidence>
<evidence type="ECO:0000259" key="3">
    <source>
        <dbReference type="PROSITE" id="PS50006"/>
    </source>
</evidence>
<feature type="region of interest" description="Disordered" evidence="1">
    <location>
        <begin position="243"/>
        <end position="276"/>
    </location>
</feature>
<dbReference type="CDD" id="cd00060">
    <property type="entry name" value="FHA"/>
    <property type="match status" value="1"/>
</dbReference>
<sequence length="599" mass="67784">MPSQLYGLQADYVSRNGHFMVLSCAEGLRREELSAFQVNMLLANKIPCLLDLQVEEMDQQIKLYYNITGKRMLTHWLRLQRISMKQFFTLLYRIVETVADSHIYMLQEGRYVLKEDYIYCGDDWNDLHLTYIPKELLPEKNAVSADLQHLAARLVHKVTELSGNGYQELMNYLLDESFNLPMLKKLLLKHMNQPAGEAAGGYGTVQPISHGAELKSDAAWIHREKPLPPEVFVKPFRPEPDLRQPTVKDVQTGSSIMKESDSKIVEPPASPAAAPWDGLETAEADQHRKLRLPIMLIGFLSICLIWKLYLDHPGEAWLMICSGLTLLTADLVFIALWIWMPPKTREDEDDPELWDIRRQAALEGDHRSLASSSEKSGLIPFFNAAESQPRQTQAGLIPAESRLAAKLDTGIDARLNTKFDTRFDAKFDAKFDKKIDSKHDNEPDPMMDPIPPGKRNELPGERRSDAHYRSLEQRTTLLSPRDATVLLSNAQMQSRASQAVLPYLERIGGGLPAKAHIDKASFVIGRTGGEVDLVHDEEGMSRVHAEIVRESGEYWIKDLGSRNGTTLNGEILVPYRMYSLQEGDIVKLIATDYMFKMGS</sequence>
<keyword evidence="2" id="KW-0812">Transmembrane</keyword>
<dbReference type="Proteomes" id="UP000295636">
    <property type="component" value="Unassembled WGS sequence"/>
</dbReference>
<dbReference type="AlphaFoldDB" id="A0A4R5KVR7"/>
<keyword evidence="2" id="KW-1133">Transmembrane helix</keyword>
<keyword evidence="5" id="KW-1185">Reference proteome</keyword>
<reference evidence="4 5" key="1">
    <citation type="submission" date="2019-03" db="EMBL/GenBank/DDBJ databases">
        <title>This is whole genome sequence of Paenibacillus sp MS74 strain.</title>
        <authorList>
            <person name="Trinh H.N."/>
        </authorList>
    </citation>
    <scope>NUCLEOTIDE SEQUENCE [LARGE SCALE GENOMIC DNA]</scope>
    <source>
        <strain evidence="4 5">MS74</strain>
    </source>
</reference>
<dbReference type="InterPro" id="IPR000253">
    <property type="entry name" value="FHA_dom"/>
</dbReference>
<evidence type="ECO:0000256" key="1">
    <source>
        <dbReference type="SAM" id="MobiDB-lite"/>
    </source>
</evidence>
<organism evidence="4 5">
    <name type="scientific">Paenibacillus piri</name>
    <dbReference type="NCBI Taxonomy" id="2547395"/>
    <lineage>
        <taxon>Bacteria</taxon>
        <taxon>Bacillati</taxon>
        <taxon>Bacillota</taxon>
        <taxon>Bacilli</taxon>
        <taxon>Bacillales</taxon>
        <taxon>Paenibacillaceae</taxon>
        <taxon>Paenibacillus</taxon>
    </lineage>
</organism>
<dbReference type="SMART" id="SM00240">
    <property type="entry name" value="FHA"/>
    <property type="match status" value="1"/>
</dbReference>
<comment type="caution">
    <text evidence="4">The sequence shown here is derived from an EMBL/GenBank/DDBJ whole genome shotgun (WGS) entry which is preliminary data.</text>
</comment>
<evidence type="ECO:0000313" key="4">
    <source>
        <dbReference type="EMBL" id="TDF99592.1"/>
    </source>
</evidence>
<accession>A0A4R5KVR7</accession>
<gene>
    <name evidence="4" type="ORF">E1757_07100</name>
</gene>
<dbReference type="RefSeq" id="WP_133226144.1">
    <property type="nucleotide sequence ID" value="NZ_SMRT01000002.1"/>
</dbReference>